<reference evidence="1 2" key="1">
    <citation type="submission" date="2024-10" db="EMBL/GenBank/DDBJ databases">
        <title>The Natural Products Discovery Center: Release of the First 8490 Sequenced Strains for Exploring Actinobacteria Biosynthetic Diversity.</title>
        <authorList>
            <person name="Kalkreuter E."/>
            <person name="Kautsar S.A."/>
            <person name="Yang D."/>
            <person name="Bader C.D."/>
            <person name="Teijaro C.N."/>
            <person name="Fluegel L."/>
            <person name="Davis C.M."/>
            <person name="Simpson J.R."/>
            <person name="Lauterbach L."/>
            <person name="Steele A.D."/>
            <person name="Gui C."/>
            <person name="Meng S."/>
            <person name="Li G."/>
            <person name="Viehrig K."/>
            <person name="Ye F."/>
            <person name="Su P."/>
            <person name="Kiefer A.F."/>
            <person name="Nichols A."/>
            <person name="Cepeda A.J."/>
            <person name="Yan W."/>
            <person name="Fan B."/>
            <person name="Jiang Y."/>
            <person name="Adhikari A."/>
            <person name="Zheng C.-J."/>
            <person name="Schuster L."/>
            <person name="Cowan T.M."/>
            <person name="Smanski M.J."/>
            <person name="Chevrette M.G."/>
            <person name="De Carvalho L.P.S."/>
            <person name="Shen B."/>
        </authorList>
    </citation>
    <scope>NUCLEOTIDE SEQUENCE [LARGE SCALE GENOMIC DNA]</scope>
    <source>
        <strain evidence="1 2">NPDC051599</strain>
    </source>
</reference>
<comment type="caution">
    <text evidence="1">The sequence shown here is derived from an EMBL/GenBank/DDBJ whole genome shotgun (WGS) entry which is preliminary data.</text>
</comment>
<sequence length="308" mass="33919">MLKKVAMGLAQRAVDRGVQARIDELRFSMGAMESRLASLLPEPRNLRDTEFKVFSQWGEDGILQFLVSRLSPPDVFIEIGVGDYSEANTRFLAMKNNWRGAIFNGGTAHIDFLRHSGMAWRWSIEPVSAFVTAENVNELILGTGIKGDVGVLSIDIDGVDYWVWREISAVSPWIVVVEYNSVFGSEKAATVSYRRDFMASAAHYTGSYFGASLAALHHLGAELGYRLVGVGSNGVNAFFVREDVAGGLWNLAPQAAFVRSRVRTARGPDGELTYTGDDHVQLLRSMRDLTVHLVDERADVSIAEAFGV</sequence>
<dbReference type="EMBL" id="JBITDC010000007">
    <property type="protein sequence ID" value="MFI5677341.1"/>
    <property type="molecule type" value="Genomic_DNA"/>
</dbReference>
<gene>
    <name evidence="1" type="ORF">ACIA8P_22170</name>
</gene>
<name>A0ABW7Y571_STRCE</name>
<evidence type="ECO:0000313" key="1">
    <source>
        <dbReference type="EMBL" id="MFI5677341.1"/>
    </source>
</evidence>
<protein>
    <recommendedName>
        <fullName evidence="3">NADH dehydrogenase</fullName>
    </recommendedName>
</protein>
<organism evidence="1 2">
    <name type="scientific">Streptomyces cellulosae</name>
    <dbReference type="NCBI Taxonomy" id="1968"/>
    <lineage>
        <taxon>Bacteria</taxon>
        <taxon>Bacillati</taxon>
        <taxon>Actinomycetota</taxon>
        <taxon>Actinomycetes</taxon>
        <taxon>Kitasatosporales</taxon>
        <taxon>Streptomycetaceae</taxon>
        <taxon>Streptomyces</taxon>
    </lineage>
</organism>
<dbReference type="RefSeq" id="WP_158727250.1">
    <property type="nucleotide sequence ID" value="NZ_JBITDC010000007.1"/>
</dbReference>
<dbReference type="Proteomes" id="UP001612415">
    <property type="component" value="Unassembled WGS sequence"/>
</dbReference>
<proteinExistence type="predicted"/>
<accession>A0ABW7Y571</accession>
<evidence type="ECO:0000313" key="2">
    <source>
        <dbReference type="Proteomes" id="UP001612415"/>
    </source>
</evidence>
<evidence type="ECO:0008006" key="3">
    <source>
        <dbReference type="Google" id="ProtNLM"/>
    </source>
</evidence>
<keyword evidence="2" id="KW-1185">Reference proteome</keyword>